<dbReference type="InterPro" id="IPR018490">
    <property type="entry name" value="cNMP-bd_dom_sf"/>
</dbReference>
<dbReference type="AlphaFoldDB" id="A0A4R7HZB5"/>
<dbReference type="SMART" id="SM00100">
    <property type="entry name" value="cNMP"/>
    <property type="match status" value="1"/>
</dbReference>
<dbReference type="CDD" id="cd00075">
    <property type="entry name" value="HATPase"/>
    <property type="match status" value="1"/>
</dbReference>
<dbReference type="PANTHER" id="PTHR43065:SF48">
    <property type="entry name" value="HISTIDINE KINASE"/>
    <property type="match status" value="1"/>
</dbReference>
<feature type="domain" description="Cyclic nucleotide-binding" evidence="5">
    <location>
        <begin position="179"/>
        <end position="288"/>
    </location>
</feature>
<evidence type="ECO:0000256" key="4">
    <source>
        <dbReference type="ARBA" id="ARBA00023012"/>
    </source>
</evidence>
<dbReference type="OrthoDB" id="1931120at2"/>
<dbReference type="SUPFAM" id="SSF55874">
    <property type="entry name" value="ATPase domain of HSP90 chaperone/DNA topoisomerase II/histidine kinase"/>
    <property type="match status" value="1"/>
</dbReference>
<dbReference type="SMART" id="SM00387">
    <property type="entry name" value="HATPase_c"/>
    <property type="match status" value="1"/>
</dbReference>
<dbReference type="Gene3D" id="1.10.287.130">
    <property type="match status" value="1"/>
</dbReference>
<dbReference type="Gene3D" id="2.60.120.10">
    <property type="entry name" value="Jelly Rolls"/>
    <property type="match status" value="1"/>
</dbReference>
<accession>A0A4R7HZB5</accession>
<gene>
    <name evidence="7" type="ORF">BDK89_2045</name>
</gene>
<evidence type="ECO:0000313" key="7">
    <source>
        <dbReference type="EMBL" id="TDT16455.1"/>
    </source>
</evidence>
<evidence type="ECO:0000256" key="3">
    <source>
        <dbReference type="ARBA" id="ARBA00022777"/>
    </source>
</evidence>
<proteinExistence type="predicted"/>
<dbReference type="InterPro" id="IPR014710">
    <property type="entry name" value="RmlC-like_jellyroll"/>
</dbReference>
<comment type="caution">
    <text evidence="7">The sequence shown here is derived from an EMBL/GenBank/DDBJ whole genome shotgun (WGS) entry which is preliminary data.</text>
</comment>
<dbReference type="InterPro" id="IPR000595">
    <property type="entry name" value="cNMP-bd_dom"/>
</dbReference>
<dbReference type="InterPro" id="IPR036890">
    <property type="entry name" value="HATPase_C_sf"/>
</dbReference>
<evidence type="ECO:0000256" key="1">
    <source>
        <dbReference type="ARBA" id="ARBA00000085"/>
    </source>
</evidence>
<dbReference type="Pfam" id="PF00027">
    <property type="entry name" value="cNMP_binding"/>
    <property type="match status" value="1"/>
</dbReference>
<dbReference type="SUPFAM" id="SSF51206">
    <property type="entry name" value="cAMP-binding domain-like"/>
    <property type="match status" value="1"/>
</dbReference>
<dbReference type="Gene3D" id="3.30.565.10">
    <property type="entry name" value="Histidine kinase-like ATPase, C-terminal domain"/>
    <property type="match status" value="1"/>
</dbReference>
<keyword evidence="3 7" id="KW-0808">Transferase</keyword>
<evidence type="ECO:0000259" key="6">
    <source>
        <dbReference type="PROSITE" id="PS50109"/>
    </source>
</evidence>
<comment type="catalytic activity">
    <reaction evidence="1">
        <text>ATP + protein L-histidine = ADP + protein N-phospho-L-histidine.</text>
        <dbReference type="EC" id="2.7.13.3"/>
    </reaction>
</comment>
<evidence type="ECO:0000313" key="8">
    <source>
        <dbReference type="Proteomes" id="UP000294558"/>
    </source>
</evidence>
<dbReference type="PROSITE" id="PS50042">
    <property type="entry name" value="CNMP_BINDING_3"/>
    <property type="match status" value="1"/>
</dbReference>
<dbReference type="GO" id="GO:0000160">
    <property type="term" value="P:phosphorelay signal transduction system"/>
    <property type="evidence" value="ECO:0007669"/>
    <property type="project" value="UniProtKB-KW"/>
</dbReference>
<dbReference type="EMBL" id="SOAU01000001">
    <property type="protein sequence ID" value="TDT16455.1"/>
    <property type="molecule type" value="Genomic_DNA"/>
</dbReference>
<dbReference type="PROSITE" id="PS50109">
    <property type="entry name" value="HIS_KIN"/>
    <property type="match status" value="1"/>
</dbReference>
<dbReference type="InterPro" id="IPR004358">
    <property type="entry name" value="Sig_transdc_His_kin-like_C"/>
</dbReference>
<keyword evidence="4" id="KW-0902">Two-component regulatory system</keyword>
<keyword evidence="3 7" id="KW-0418">Kinase</keyword>
<dbReference type="PRINTS" id="PR00344">
    <property type="entry name" value="BCTRLSENSOR"/>
</dbReference>
<dbReference type="GO" id="GO:0004673">
    <property type="term" value="F:protein histidine kinase activity"/>
    <property type="evidence" value="ECO:0007669"/>
    <property type="project" value="UniProtKB-EC"/>
</dbReference>
<feature type="domain" description="Histidine kinase" evidence="6">
    <location>
        <begin position="462"/>
        <end position="635"/>
    </location>
</feature>
<evidence type="ECO:0000259" key="5">
    <source>
        <dbReference type="PROSITE" id="PS50042"/>
    </source>
</evidence>
<dbReference type="Pfam" id="PF02518">
    <property type="entry name" value="HATPase_c"/>
    <property type="match status" value="1"/>
</dbReference>
<reference evidence="7 8" key="1">
    <citation type="submission" date="2019-03" db="EMBL/GenBank/DDBJ databases">
        <title>Sequencing the genomes of 1000 actinobacteria strains.</title>
        <authorList>
            <person name="Klenk H.-P."/>
        </authorList>
    </citation>
    <scope>NUCLEOTIDE SEQUENCE [LARGE SCALE GENOMIC DNA]</scope>
    <source>
        <strain evidence="7 8">DSM 18936</strain>
    </source>
</reference>
<sequence length="638" mass="67676">MSGDPIALIVGGTEQRVRAVADELVALVGDRVSVERVPDAESATSFAGDAAGGGSMVPLALACCGEGLGPPEVVELRAGLRAFDTRIVAVTESASLVGLAPLLGSDAVDAFMAEPWTRSGFAKVVVAQLATYLVAHSPDDLDRFGDLIADDERTRAELRIERRRTAPTHDVDRRHPLLDVSSEDAELEAQLVESLDVALGHPPRIRMAPGTVLIEIGADVGGIFVVLDGVVRLTSRAPGGDQILHEQSTGSIIGLLSLASKRRAMLDCVAVTEVRAIPVTVEQLARALDVDPELSSLLNRVLIGSLARRLRRSDELQVELDQSLSALSAARAELVAQAKMATLGDISAGLAHELNNPTAALGRAIANITDDITAEGLLPADLTAIVRDRAVAEPLSSADVRSLRRELVGVVGDRRLAGRLVDMGVSDHAEARRLAALPSSELDRLEAAARLGSQLHHAGTAARRVQALVDSLRAYVRGEDGSGTWVPDVDVLRTIESALRLLSHRTDEATIELSAESVPAVPGRPGALQVVWSNLVTNALDALADSDDGRIEITVTPTDDRRVRVTVADNGPGIEPPLADRIFEPRFTTKGGRVRFGLGLGLSICRQIVTEHGGTIDVESRPGRTVFDVRLPVEEPDE</sequence>
<dbReference type="InterPro" id="IPR003594">
    <property type="entry name" value="HATPase_dom"/>
</dbReference>
<dbReference type="InterPro" id="IPR005467">
    <property type="entry name" value="His_kinase_dom"/>
</dbReference>
<dbReference type="PANTHER" id="PTHR43065">
    <property type="entry name" value="SENSOR HISTIDINE KINASE"/>
    <property type="match status" value="1"/>
</dbReference>
<keyword evidence="8" id="KW-1185">Reference proteome</keyword>
<dbReference type="RefSeq" id="WP_133868833.1">
    <property type="nucleotide sequence ID" value="NZ_SOAU01000001.1"/>
</dbReference>
<organism evidence="7 8">
    <name type="scientific">Ilumatobacter fluminis</name>
    <dbReference type="NCBI Taxonomy" id="467091"/>
    <lineage>
        <taxon>Bacteria</taxon>
        <taxon>Bacillati</taxon>
        <taxon>Actinomycetota</taxon>
        <taxon>Acidimicrobiia</taxon>
        <taxon>Acidimicrobiales</taxon>
        <taxon>Ilumatobacteraceae</taxon>
        <taxon>Ilumatobacter</taxon>
    </lineage>
</organism>
<dbReference type="EC" id="2.7.13.3" evidence="2"/>
<protein>
    <recommendedName>
        <fullName evidence="2">histidine kinase</fullName>
        <ecNumber evidence="2">2.7.13.3</ecNumber>
    </recommendedName>
</protein>
<dbReference type="Proteomes" id="UP000294558">
    <property type="component" value="Unassembled WGS sequence"/>
</dbReference>
<name>A0A4R7HZB5_9ACTN</name>
<dbReference type="CDD" id="cd00038">
    <property type="entry name" value="CAP_ED"/>
    <property type="match status" value="1"/>
</dbReference>
<evidence type="ECO:0000256" key="2">
    <source>
        <dbReference type="ARBA" id="ARBA00012438"/>
    </source>
</evidence>